<name>A0A0M3IL08_ASCLU</name>
<proteinExistence type="predicted"/>
<dbReference type="WBParaSite" id="ALUE_0001943601-mRNA-1">
    <property type="protein sequence ID" value="ALUE_0001943601-mRNA-1"/>
    <property type="gene ID" value="ALUE_0001943601"/>
</dbReference>
<reference evidence="2" key="1">
    <citation type="submission" date="2017-02" db="UniProtKB">
        <authorList>
            <consortium name="WormBaseParasite"/>
        </authorList>
    </citation>
    <scope>IDENTIFICATION</scope>
</reference>
<accession>A0A0M3IL08</accession>
<keyword evidence="1" id="KW-1185">Reference proteome</keyword>
<protein>
    <submittedName>
        <fullName evidence="2">Ovule protein</fullName>
    </submittedName>
</protein>
<evidence type="ECO:0000313" key="2">
    <source>
        <dbReference type="WBParaSite" id="ALUE_0001943601-mRNA-1"/>
    </source>
</evidence>
<evidence type="ECO:0000313" key="1">
    <source>
        <dbReference type="Proteomes" id="UP000036681"/>
    </source>
</evidence>
<dbReference type="AlphaFoldDB" id="A0A0M3IL08"/>
<organism evidence="1 2">
    <name type="scientific">Ascaris lumbricoides</name>
    <name type="common">Giant roundworm</name>
    <dbReference type="NCBI Taxonomy" id="6252"/>
    <lineage>
        <taxon>Eukaryota</taxon>
        <taxon>Metazoa</taxon>
        <taxon>Ecdysozoa</taxon>
        <taxon>Nematoda</taxon>
        <taxon>Chromadorea</taxon>
        <taxon>Rhabditida</taxon>
        <taxon>Spirurina</taxon>
        <taxon>Ascaridomorpha</taxon>
        <taxon>Ascaridoidea</taxon>
        <taxon>Ascarididae</taxon>
        <taxon>Ascaris</taxon>
    </lineage>
</organism>
<dbReference type="Proteomes" id="UP000036681">
    <property type="component" value="Unplaced"/>
</dbReference>
<sequence length="62" mass="7702">MRVRASVHMHMHMCVQKSVHFNFIRQLLLKQFLENCYHINFTRDMLHRLKCKTFKSFFTSER</sequence>